<proteinExistence type="predicted"/>
<feature type="region of interest" description="Disordered" evidence="1">
    <location>
        <begin position="173"/>
        <end position="233"/>
    </location>
</feature>
<organism evidence="2">
    <name type="scientific">viral metagenome</name>
    <dbReference type="NCBI Taxonomy" id="1070528"/>
    <lineage>
        <taxon>unclassified sequences</taxon>
        <taxon>metagenomes</taxon>
        <taxon>organismal metagenomes</taxon>
    </lineage>
</organism>
<evidence type="ECO:0008006" key="3">
    <source>
        <dbReference type="Google" id="ProtNLM"/>
    </source>
</evidence>
<feature type="compositionally biased region" description="Basic and acidic residues" evidence="1">
    <location>
        <begin position="189"/>
        <end position="204"/>
    </location>
</feature>
<dbReference type="AlphaFoldDB" id="A0A6C0K2U9"/>
<protein>
    <recommendedName>
        <fullName evidence="3">S1 motif domain-containing protein</fullName>
    </recommendedName>
</protein>
<name>A0A6C0K2U9_9ZZZZ</name>
<sequence>MESTVFFEKKLSLTPKNINKIGKTATIPDILTEKLRESLENKCSEHGFVLPGSLKLVSRSMGHFENGRFTGDAVYHVKAEGRVILPADGIRVVGTVLRKNRLGLYVTYRNALRIQVPRDLHLGNEEFEAVEIGDAVEVELKMSLFQINDEFILTNGLFLGKREAADADVPVLADEGKEEADEGEGKEEEETKKEETKKEETKKEEEEEEGGEEEEEEEEEVESTEKKNTTKAP</sequence>
<feature type="compositionally biased region" description="Basic and acidic residues" evidence="1">
    <location>
        <begin position="223"/>
        <end position="233"/>
    </location>
</feature>
<evidence type="ECO:0000256" key="1">
    <source>
        <dbReference type="SAM" id="MobiDB-lite"/>
    </source>
</evidence>
<dbReference type="EMBL" id="MN740778">
    <property type="protein sequence ID" value="QHU11007.1"/>
    <property type="molecule type" value="Genomic_DNA"/>
</dbReference>
<feature type="compositionally biased region" description="Acidic residues" evidence="1">
    <location>
        <begin position="176"/>
        <end position="188"/>
    </location>
</feature>
<feature type="compositionally biased region" description="Acidic residues" evidence="1">
    <location>
        <begin position="205"/>
        <end position="222"/>
    </location>
</feature>
<reference evidence="2" key="1">
    <citation type="journal article" date="2020" name="Nature">
        <title>Giant virus diversity and host interactions through global metagenomics.</title>
        <authorList>
            <person name="Schulz F."/>
            <person name="Roux S."/>
            <person name="Paez-Espino D."/>
            <person name="Jungbluth S."/>
            <person name="Walsh D.A."/>
            <person name="Denef V.J."/>
            <person name="McMahon K.D."/>
            <person name="Konstantinidis K.T."/>
            <person name="Eloe-Fadrosh E.A."/>
            <person name="Kyrpides N.C."/>
            <person name="Woyke T."/>
        </authorList>
    </citation>
    <scope>NUCLEOTIDE SEQUENCE</scope>
    <source>
        <strain evidence="2">GVMAG-S-1101165-84</strain>
    </source>
</reference>
<accession>A0A6C0K2U9</accession>
<evidence type="ECO:0000313" key="2">
    <source>
        <dbReference type="EMBL" id="QHU11007.1"/>
    </source>
</evidence>